<protein>
    <submittedName>
        <fullName evidence="7">Uncharacterized protein</fullName>
    </submittedName>
</protein>
<dbReference type="InterPro" id="IPR013907">
    <property type="entry name" value="Sds3"/>
</dbReference>
<evidence type="ECO:0000313" key="8">
    <source>
        <dbReference type="Proteomes" id="UP000070544"/>
    </source>
</evidence>
<keyword evidence="8" id="KW-1185">Reference proteome</keyword>
<evidence type="ECO:0000256" key="1">
    <source>
        <dbReference type="ARBA" id="ARBA00004123"/>
    </source>
</evidence>
<sequence length="606" mass="65049">MLKSPQQLSPEREHSTDDTSSESGDDEGTNTGSTTNGNGDYESDASSVRDDDLFGGPDTDEEGTGTRQPGTARRQRSVVGEGSDENSGSDDGISDGATSEADGTETPIDEVDDGEVSDDGESSTGALHILGRSQSHRRQPYSPPKPLGQIIDGRLSLHRGPSQNASREEQFEDLALGDSRDAELFLSSDDSVAEQEDDEDGSDAGGDAEGGSTVEGFGSDSADDLEQDVDMGSVEPEDENDSDAHKSGAVGDEDLSGPGKIEVAGDINLVGEIPLGEEFEGKRKRALQLMTDIELVFAKLREKIYKEKMQAIEAEEIKVRDGSHPEITQRLRDMEVRKDYQLSRLAAWKERSILYVEGTWKDRRRRAHGHYKSLRRDLRDRLAEEAVSKRWKAAEEGRRMDEVLSGVSHDSPDRSVLAKRRKLHRAEASELSRIQRDRQGFPASLISGLSKTEMTEDLDKLGIAKLPVGTKPSKSSKLSPTHPTTVSPAIQPSSLHPSSSSHVTPGGVSSAQSGGMTYPSIPAQRPPAPPVLPGPPPPSQVSQSQQPVNLSSYPAGSIGLGMHPQQPGMHEQHRAPQYSGGPAVSSGSTGGIRGEGSLELDPRVST</sequence>
<feature type="region of interest" description="Disordered" evidence="6">
    <location>
        <begin position="1"/>
        <end position="261"/>
    </location>
</feature>
<evidence type="ECO:0000256" key="3">
    <source>
        <dbReference type="ARBA" id="ARBA00023015"/>
    </source>
</evidence>
<feature type="compositionally biased region" description="Low complexity" evidence="6">
    <location>
        <begin position="29"/>
        <end position="40"/>
    </location>
</feature>
<accession>A0A139A0C8</accession>
<name>A0A139A0C8_GONPJ</name>
<feature type="compositionally biased region" description="Pro residues" evidence="6">
    <location>
        <begin position="524"/>
        <end position="539"/>
    </location>
</feature>
<dbReference type="GO" id="GO:0005654">
    <property type="term" value="C:nucleoplasm"/>
    <property type="evidence" value="ECO:0007669"/>
    <property type="project" value="UniProtKB-ARBA"/>
</dbReference>
<feature type="compositionally biased region" description="Acidic residues" evidence="6">
    <location>
        <begin position="221"/>
        <end position="241"/>
    </location>
</feature>
<dbReference type="AlphaFoldDB" id="A0A139A0C8"/>
<dbReference type="OMA" id="PRRISMI"/>
<dbReference type="Pfam" id="PF08598">
    <property type="entry name" value="Sds3"/>
    <property type="match status" value="1"/>
</dbReference>
<keyword evidence="5" id="KW-0539">Nucleus</keyword>
<dbReference type="Proteomes" id="UP000070544">
    <property type="component" value="Unassembled WGS sequence"/>
</dbReference>
<evidence type="ECO:0000256" key="5">
    <source>
        <dbReference type="ARBA" id="ARBA00023242"/>
    </source>
</evidence>
<evidence type="ECO:0000313" key="7">
    <source>
        <dbReference type="EMBL" id="KXS10088.1"/>
    </source>
</evidence>
<feature type="compositionally biased region" description="Acidic residues" evidence="6">
    <location>
        <begin position="107"/>
        <end position="121"/>
    </location>
</feature>
<evidence type="ECO:0000256" key="6">
    <source>
        <dbReference type="SAM" id="MobiDB-lite"/>
    </source>
</evidence>
<reference evidence="7 8" key="1">
    <citation type="journal article" date="2015" name="Genome Biol. Evol.">
        <title>Phylogenomic analyses indicate that early fungi evolved digesting cell walls of algal ancestors of land plants.</title>
        <authorList>
            <person name="Chang Y."/>
            <person name="Wang S."/>
            <person name="Sekimoto S."/>
            <person name="Aerts A.L."/>
            <person name="Choi C."/>
            <person name="Clum A."/>
            <person name="LaButti K.M."/>
            <person name="Lindquist E.A."/>
            <person name="Yee Ngan C."/>
            <person name="Ohm R.A."/>
            <person name="Salamov A.A."/>
            <person name="Grigoriev I.V."/>
            <person name="Spatafora J.W."/>
            <person name="Berbee M.L."/>
        </authorList>
    </citation>
    <scope>NUCLEOTIDE SEQUENCE [LARGE SCALE GENOMIC DNA]</scope>
    <source>
        <strain evidence="7 8">JEL478</strain>
    </source>
</reference>
<feature type="compositionally biased region" description="Acidic residues" evidence="6">
    <location>
        <begin position="19"/>
        <end position="28"/>
    </location>
</feature>
<feature type="region of interest" description="Disordered" evidence="6">
    <location>
        <begin position="398"/>
        <end position="421"/>
    </location>
</feature>
<feature type="compositionally biased region" description="Acidic residues" evidence="6">
    <location>
        <begin position="191"/>
        <end position="202"/>
    </location>
</feature>
<comment type="subcellular location">
    <subcellularLocation>
        <location evidence="1">Nucleus</location>
    </subcellularLocation>
</comment>
<feature type="compositionally biased region" description="Low complexity" evidence="6">
    <location>
        <begin position="540"/>
        <end position="552"/>
    </location>
</feature>
<feature type="region of interest" description="Disordered" evidence="6">
    <location>
        <begin position="467"/>
        <end position="606"/>
    </location>
</feature>
<dbReference type="OrthoDB" id="20886at2759"/>
<evidence type="ECO:0000256" key="2">
    <source>
        <dbReference type="ARBA" id="ARBA00022491"/>
    </source>
</evidence>
<gene>
    <name evidence="7" type="ORF">M427DRAFT_37896</name>
</gene>
<dbReference type="SMART" id="SM01401">
    <property type="entry name" value="Sds3"/>
    <property type="match status" value="1"/>
</dbReference>
<keyword evidence="2" id="KW-0678">Repressor</keyword>
<dbReference type="STRING" id="1344416.A0A139A0C8"/>
<dbReference type="EMBL" id="KQ965838">
    <property type="protein sequence ID" value="KXS10088.1"/>
    <property type="molecule type" value="Genomic_DNA"/>
</dbReference>
<dbReference type="PANTHER" id="PTHR21964">
    <property type="entry name" value="BREAST CANCER METASTASIS-SUPPRESSOR 1"/>
    <property type="match status" value="1"/>
</dbReference>
<feature type="compositionally biased region" description="Low complexity" evidence="6">
    <location>
        <begin position="470"/>
        <end position="485"/>
    </location>
</feature>
<keyword evidence="4" id="KW-0804">Transcription</keyword>
<dbReference type="GO" id="GO:0010468">
    <property type="term" value="P:regulation of gene expression"/>
    <property type="evidence" value="ECO:0007669"/>
    <property type="project" value="UniProtKB-ARBA"/>
</dbReference>
<proteinExistence type="predicted"/>
<dbReference type="Gene3D" id="1.20.5.1500">
    <property type="match status" value="1"/>
</dbReference>
<organism evidence="7 8">
    <name type="scientific">Gonapodya prolifera (strain JEL478)</name>
    <name type="common">Monoblepharis prolifera</name>
    <dbReference type="NCBI Taxonomy" id="1344416"/>
    <lineage>
        <taxon>Eukaryota</taxon>
        <taxon>Fungi</taxon>
        <taxon>Fungi incertae sedis</taxon>
        <taxon>Chytridiomycota</taxon>
        <taxon>Chytridiomycota incertae sedis</taxon>
        <taxon>Monoblepharidomycetes</taxon>
        <taxon>Monoblepharidales</taxon>
        <taxon>Gonapodyaceae</taxon>
        <taxon>Gonapodya</taxon>
    </lineage>
</organism>
<feature type="compositionally biased region" description="Low complexity" evidence="6">
    <location>
        <begin position="492"/>
        <end position="502"/>
    </location>
</feature>
<keyword evidence="3" id="KW-0805">Transcription regulation</keyword>
<evidence type="ECO:0000256" key="4">
    <source>
        <dbReference type="ARBA" id="ARBA00023163"/>
    </source>
</evidence>